<feature type="transmembrane region" description="Helical" evidence="1">
    <location>
        <begin position="12"/>
        <end position="33"/>
    </location>
</feature>
<keyword evidence="3" id="KW-1185">Reference proteome</keyword>
<keyword evidence="1" id="KW-0812">Transmembrane</keyword>
<dbReference type="GeneID" id="70080826"/>
<evidence type="ECO:0000313" key="2">
    <source>
        <dbReference type="EMBL" id="AYR03185.1"/>
    </source>
</evidence>
<reference evidence="2 3" key="1">
    <citation type="submission" date="2018-09" db="EMBL/GenBank/DDBJ databases">
        <authorList>
            <person name="Amanuel B.M."/>
            <person name="Anspach C.J."/>
            <person name="Chiquito R.J."/>
            <person name="Gales J.M."/>
            <person name="Hall T."/>
            <person name="Hotaki K."/>
            <person name="Lozano B."/>
            <person name="Mugisha B."/>
            <person name="Fogarty M.P."/>
            <person name="Leadon S.A."/>
            <person name="Molloy S.D."/>
            <person name="Garlena R.A."/>
            <person name="Russell D.A."/>
            <person name="Pope W.H."/>
            <person name="Jacobs-Sera D."/>
            <person name="Hatfull G.F."/>
        </authorList>
    </citation>
    <scope>NUCLEOTIDE SEQUENCE [LARGE SCALE GENOMIC DNA]</scope>
</reference>
<evidence type="ECO:0000256" key="1">
    <source>
        <dbReference type="SAM" id="Phobius"/>
    </source>
</evidence>
<keyword evidence="1" id="KW-1133">Transmembrane helix</keyword>
<sequence length="77" mass="8003">MMATQVEHPRRAVVRTVFQVVIALAAALPLIVVASGVPATAAGVGVALAVAAGVTRVMALPVVNDLIDQYVPWLRTE</sequence>
<dbReference type="RefSeq" id="YP_010246282.1">
    <property type="nucleotide sequence ID" value="NC_060134.1"/>
</dbReference>
<keyword evidence="1" id="KW-0472">Membrane</keyword>
<accession>A0A3G3M9V1</accession>
<name>A0A3G3M9V1_9CAUD</name>
<organism evidence="2 3">
    <name type="scientific">Gordonia phage Octobien14</name>
    <dbReference type="NCBI Taxonomy" id="2483673"/>
    <lineage>
        <taxon>Viruses</taxon>
        <taxon>Duplodnaviria</taxon>
        <taxon>Heunggongvirae</taxon>
        <taxon>Uroviricota</taxon>
        <taxon>Caudoviricetes</taxon>
        <taxon>Deeyouvirinae</taxon>
        <taxon>Octobienvirus</taxon>
        <taxon>Octobienvirus octobien14</taxon>
    </lineage>
</organism>
<dbReference type="EMBL" id="MH976515">
    <property type="protein sequence ID" value="AYR03185.1"/>
    <property type="molecule type" value="Genomic_DNA"/>
</dbReference>
<proteinExistence type="predicted"/>
<evidence type="ECO:0000313" key="3">
    <source>
        <dbReference type="Proteomes" id="UP000280547"/>
    </source>
</evidence>
<gene>
    <name evidence="2" type="primary">37</name>
    <name evidence="2" type="ORF">SEA_OCTOBIEN14_37</name>
</gene>
<feature type="transmembrane region" description="Helical" evidence="1">
    <location>
        <begin position="39"/>
        <end position="59"/>
    </location>
</feature>
<protein>
    <submittedName>
        <fullName evidence="2">Uncharacterized protein</fullName>
    </submittedName>
</protein>
<dbReference type="Proteomes" id="UP000280547">
    <property type="component" value="Segment"/>
</dbReference>
<dbReference type="KEGG" id="vg:70080826"/>